<feature type="transmembrane region" description="Helical" evidence="11">
    <location>
        <begin position="111"/>
        <end position="138"/>
    </location>
</feature>
<dbReference type="AlphaFoldDB" id="A0A9F5J8T9"/>
<dbReference type="PROSITE" id="PS50262">
    <property type="entry name" value="G_PROTEIN_RECEP_F1_2"/>
    <property type="match status" value="1"/>
</dbReference>
<feature type="domain" description="G-protein coupled receptors family 1 profile" evidence="12">
    <location>
        <begin position="47"/>
        <end position="272"/>
    </location>
</feature>
<dbReference type="RefSeq" id="XP_025029913.1">
    <property type="nucleotide sequence ID" value="XM_025174145.1"/>
</dbReference>
<proteinExistence type="inferred from homology"/>
<dbReference type="GeneID" id="112542127"/>
<evidence type="ECO:0000259" key="12">
    <source>
        <dbReference type="PROSITE" id="PS50262"/>
    </source>
</evidence>
<keyword evidence="4 11" id="KW-1133">Transmembrane helix</keyword>
<protein>
    <submittedName>
        <fullName evidence="14">Proto-oncogene Mas-like</fullName>
    </submittedName>
</protein>
<feature type="transmembrane region" description="Helical" evidence="11">
    <location>
        <begin position="217"/>
        <end position="236"/>
    </location>
</feature>
<keyword evidence="3 10" id="KW-0812">Transmembrane</keyword>
<dbReference type="PROSITE" id="PS00237">
    <property type="entry name" value="G_PROTEIN_RECEP_F1_1"/>
    <property type="match status" value="1"/>
</dbReference>
<evidence type="ECO:0000256" key="8">
    <source>
        <dbReference type="ARBA" id="ARBA00023224"/>
    </source>
</evidence>
<feature type="transmembrane region" description="Helical" evidence="11">
    <location>
        <begin position="67"/>
        <end position="91"/>
    </location>
</feature>
<gene>
    <name evidence="14" type="primary">LOC112542127</name>
</gene>
<dbReference type="OrthoDB" id="9631784at2759"/>
<evidence type="ECO:0000313" key="13">
    <source>
        <dbReference type="Proteomes" id="UP000695026"/>
    </source>
</evidence>
<reference evidence="14" key="1">
    <citation type="submission" date="2025-08" db="UniProtKB">
        <authorList>
            <consortium name="RefSeq"/>
        </authorList>
    </citation>
    <scope>IDENTIFICATION</scope>
    <source>
        <tissue evidence="14">Liver</tissue>
    </source>
</reference>
<keyword evidence="8 10" id="KW-0807">Transducer</keyword>
<keyword evidence="6 11" id="KW-0472">Membrane</keyword>
<evidence type="ECO:0000256" key="10">
    <source>
        <dbReference type="RuleBase" id="RU000688"/>
    </source>
</evidence>
<dbReference type="PANTHER" id="PTHR11334">
    <property type="entry name" value="MAS-RELATED G-PROTEIN COUPLED RECEPTOR"/>
    <property type="match status" value="1"/>
</dbReference>
<dbReference type="OMA" id="PSHHKQG"/>
<feature type="transmembrane region" description="Helical" evidence="11">
    <location>
        <begin position="183"/>
        <end position="205"/>
    </location>
</feature>
<evidence type="ECO:0000256" key="3">
    <source>
        <dbReference type="ARBA" id="ARBA00022692"/>
    </source>
</evidence>
<comment type="similarity">
    <text evidence="9">Belongs to the G-protein coupled receptor 1 family. Mas subfamily.</text>
</comment>
<dbReference type="KEGG" id="pbi:112542127"/>
<evidence type="ECO:0000256" key="4">
    <source>
        <dbReference type="ARBA" id="ARBA00022989"/>
    </source>
</evidence>
<evidence type="ECO:0000256" key="1">
    <source>
        <dbReference type="ARBA" id="ARBA00004651"/>
    </source>
</evidence>
<name>A0A9F5J8T9_PYTBI</name>
<evidence type="ECO:0000256" key="2">
    <source>
        <dbReference type="ARBA" id="ARBA00022475"/>
    </source>
</evidence>
<comment type="subcellular location">
    <subcellularLocation>
        <location evidence="1">Cell membrane</location>
        <topology evidence="1">Multi-pass membrane protein</topology>
    </subcellularLocation>
</comment>
<dbReference type="GO" id="GO:0005886">
    <property type="term" value="C:plasma membrane"/>
    <property type="evidence" value="ECO:0007669"/>
    <property type="project" value="UniProtKB-SubCell"/>
</dbReference>
<dbReference type="InterPro" id="IPR000276">
    <property type="entry name" value="GPCR_Rhodpsn"/>
</dbReference>
<keyword evidence="5 10" id="KW-0297">G-protein coupled receptor</keyword>
<organism evidence="13 14">
    <name type="scientific">Python bivittatus</name>
    <name type="common">Burmese python</name>
    <name type="synonym">Python molurus bivittatus</name>
    <dbReference type="NCBI Taxonomy" id="176946"/>
    <lineage>
        <taxon>Eukaryota</taxon>
        <taxon>Metazoa</taxon>
        <taxon>Chordata</taxon>
        <taxon>Craniata</taxon>
        <taxon>Vertebrata</taxon>
        <taxon>Euteleostomi</taxon>
        <taxon>Lepidosauria</taxon>
        <taxon>Squamata</taxon>
        <taxon>Bifurcata</taxon>
        <taxon>Unidentata</taxon>
        <taxon>Episquamata</taxon>
        <taxon>Toxicofera</taxon>
        <taxon>Serpentes</taxon>
        <taxon>Henophidia</taxon>
        <taxon>Pythonidae</taxon>
        <taxon>Python</taxon>
    </lineage>
</organism>
<evidence type="ECO:0000256" key="5">
    <source>
        <dbReference type="ARBA" id="ARBA00023040"/>
    </source>
</evidence>
<evidence type="ECO:0000256" key="11">
    <source>
        <dbReference type="SAM" id="Phobius"/>
    </source>
</evidence>
<evidence type="ECO:0000256" key="7">
    <source>
        <dbReference type="ARBA" id="ARBA00023170"/>
    </source>
</evidence>
<dbReference type="Gene3D" id="1.20.1070.10">
    <property type="entry name" value="Rhodopsin 7-helix transmembrane proteins"/>
    <property type="match status" value="1"/>
</dbReference>
<keyword evidence="2" id="KW-1003">Cell membrane</keyword>
<feature type="transmembrane region" description="Helical" evidence="11">
    <location>
        <begin position="150"/>
        <end position="177"/>
    </location>
</feature>
<dbReference type="PRINTS" id="PR02108">
    <property type="entry name" value="MRGPCRFAMILY"/>
</dbReference>
<dbReference type="InterPro" id="IPR026234">
    <property type="entry name" value="MRGPCRFAMILY"/>
</dbReference>
<dbReference type="Pfam" id="PF00001">
    <property type="entry name" value="7tm_1"/>
    <property type="match status" value="1"/>
</dbReference>
<keyword evidence="13" id="KW-1185">Reference proteome</keyword>
<dbReference type="Proteomes" id="UP000695026">
    <property type="component" value="Unplaced"/>
</dbReference>
<dbReference type="PRINTS" id="PR00237">
    <property type="entry name" value="GPCRRHODOPSN"/>
</dbReference>
<dbReference type="PANTHER" id="PTHR11334:SF69">
    <property type="entry name" value="G-PROTEIN COUPLED RECEPTORS FAMILY 1 PROFILE DOMAIN-CONTAINING PROTEIN"/>
    <property type="match status" value="1"/>
</dbReference>
<dbReference type="GO" id="GO:0004930">
    <property type="term" value="F:G protein-coupled receptor activity"/>
    <property type="evidence" value="ECO:0007669"/>
    <property type="project" value="UniProtKB-KW"/>
</dbReference>
<keyword evidence="7 10" id="KW-0675">Receptor</keyword>
<dbReference type="SUPFAM" id="SSF81321">
    <property type="entry name" value="Family A G protein-coupled receptor-like"/>
    <property type="match status" value="1"/>
</dbReference>
<dbReference type="FunFam" id="1.20.1070.10:FF:000193">
    <property type="entry name" value="Mas-related G-protein coupled receptor member E"/>
    <property type="match status" value="1"/>
</dbReference>
<evidence type="ECO:0000256" key="9">
    <source>
        <dbReference type="ARBA" id="ARBA00061394"/>
    </source>
</evidence>
<evidence type="ECO:0000256" key="6">
    <source>
        <dbReference type="ARBA" id="ARBA00023136"/>
    </source>
</evidence>
<evidence type="ECO:0000313" key="14">
    <source>
        <dbReference type="RefSeq" id="XP_025029913.1"/>
    </source>
</evidence>
<feature type="transmembrane region" description="Helical" evidence="11">
    <location>
        <begin position="256"/>
        <end position="275"/>
    </location>
</feature>
<sequence>MEYNISHNGTENFHNRTSLPEHRGTTPLGVFLMITVTLLICLLGLVGNGATIWLLRFHIKRNNVTPYFLNLSIADFGVLTGLSAIDIYWLIAEVSHTEYADPLKSLFRTLFLFMYSTGLCILTTISIDRCLAVFFPLWYRFHRFPQTSTIVCTIIWICNFLFSALHITLLLTTGYYLLRFYQFLLNALFLTPVMTISTAALSLKACSMPSHHKQGKLWTTILLTLLFFLFFAFPMNAVQYLSLYLPQFDNPYLYEYAYICSSLNSTINPLIYFLVGRDKKRPSEVKIRMIFEKAFKEEETHGEELEASVTT</sequence>
<dbReference type="InterPro" id="IPR017452">
    <property type="entry name" value="GPCR_Rhodpsn_7TM"/>
</dbReference>
<feature type="transmembrane region" description="Helical" evidence="11">
    <location>
        <begin position="28"/>
        <end position="55"/>
    </location>
</feature>
<accession>A0A9F5J8T9</accession>